<evidence type="ECO:0000256" key="1">
    <source>
        <dbReference type="SAM" id="MobiDB-lite"/>
    </source>
</evidence>
<sequence length="107" mass="11859">MPDIRVKIGGGVAILTVAGEYEPGSQPPKTHGYMDMEEWWRVQRKAGLRQVECGRCGRWKFPQELSATMDKSTAHKRDGTPVPIASPVCNECERKRPAHPDNKDGGA</sequence>
<organism evidence="2 3">
    <name type="scientific">Achromobacter anxifer</name>
    <dbReference type="NCBI Taxonomy" id="1287737"/>
    <lineage>
        <taxon>Bacteria</taxon>
        <taxon>Pseudomonadati</taxon>
        <taxon>Pseudomonadota</taxon>
        <taxon>Betaproteobacteria</taxon>
        <taxon>Burkholderiales</taxon>
        <taxon>Alcaligenaceae</taxon>
        <taxon>Achromobacter</taxon>
    </lineage>
</organism>
<name>A0A6S7EUR7_9BURK</name>
<feature type="compositionally biased region" description="Basic and acidic residues" evidence="1">
    <location>
        <begin position="91"/>
        <end position="107"/>
    </location>
</feature>
<keyword evidence="3" id="KW-1185">Reference proteome</keyword>
<dbReference type="Proteomes" id="UP000494117">
    <property type="component" value="Unassembled WGS sequence"/>
</dbReference>
<evidence type="ECO:0000313" key="3">
    <source>
        <dbReference type="Proteomes" id="UP000494117"/>
    </source>
</evidence>
<evidence type="ECO:0000313" key="2">
    <source>
        <dbReference type="EMBL" id="CAB3928223.1"/>
    </source>
</evidence>
<protein>
    <submittedName>
        <fullName evidence="2">Uncharacterized protein</fullName>
    </submittedName>
</protein>
<feature type="region of interest" description="Disordered" evidence="1">
    <location>
        <begin position="70"/>
        <end position="107"/>
    </location>
</feature>
<dbReference type="EMBL" id="CADILG010000100">
    <property type="protein sequence ID" value="CAB3928223.1"/>
    <property type="molecule type" value="Genomic_DNA"/>
</dbReference>
<gene>
    <name evidence="2" type="ORF">LMG26858_06179</name>
</gene>
<reference evidence="2 3" key="1">
    <citation type="submission" date="2020-04" db="EMBL/GenBank/DDBJ databases">
        <authorList>
            <person name="De Canck E."/>
        </authorList>
    </citation>
    <scope>NUCLEOTIDE SEQUENCE [LARGE SCALE GENOMIC DNA]</scope>
    <source>
        <strain evidence="2 3">LMG 26858</strain>
    </source>
</reference>
<accession>A0A6S7EUR7</accession>
<proteinExistence type="predicted"/>
<dbReference type="AlphaFoldDB" id="A0A6S7EUR7"/>
<dbReference type="RefSeq" id="WP_175211639.1">
    <property type="nucleotide sequence ID" value="NZ_CADILG010000100.1"/>
</dbReference>